<name>A0AAE4BS07_9BACT</name>
<protein>
    <submittedName>
        <fullName evidence="4">Uncharacterized lipoprotein YddW (UPF0748 family)</fullName>
    </submittedName>
</protein>
<dbReference type="Gene3D" id="3.20.20.80">
    <property type="entry name" value="Glycosidases"/>
    <property type="match status" value="1"/>
</dbReference>
<keyword evidence="1 2" id="KW-0732">Signal</keyword>
<feature type="domain" description="Glycosyl hydrolase-like 10" evidence="3">
    <location>
        <begin position="76"/>
        <end position="276"/>
    </location>
</feature>
<gene>
    <name evidence="4" type="ORF">HNQ88_003805</name>
</gene>
<dbReference type="Pfam" id="PF02638">
    <property type="entry name" value="GHL10"/>
    <property type="match status" value="1"/>
</dbReference>
<evidence type="ECO:0000256" key="1">
    <source>
        <dbReference type="ARBA" id="ARBA00022729"/>
    </source>
</evidence>
<dbReference type="AlphaFoldDB" id="A0AAE4BS07"/>
<accession>A0AAE4BS07</accession>
<sequence>MKKLILFFLLSCLIVGVHAVLGKSIQESESPNSWIWVHANDNRSEKEWRDVLTKISDSGIEGILFGGSPEQVRNIAPLTKEFSLSLHAWMWGMNRPDLAEKHPEWLSVNQNGESIEDKKAYVDYYKFMCPAIPGVKDFLKELVEDYASIEELDGIHLDYIRYVDVILPTTLQPKYDINQDKAYPEWDYGYHPYLVEKYKSEYGIDPLTLENPENDQQWLQFRFDQVTEVVDELTTLAHNRGKLISSAVFPSPSMSREMVYQDWGKWKLDFYFPMVYHNFYNAELDWVGEQLKEGVETVDGDVFGGMFIPAFSEKGELKKALEIAEENGAKGISIFDYNSVKDHQWEEIKSALK</sequence>
<evidence type="ECO:0000256" key="2">
    <source>
        <dbReference type="SAM" id="SignalP"/>
    </source>
</evidence>
<reference evidence="4" key="1">
    <citation type="submission" date="2023-07" db="EMBL/GenBank/DDBJ databases">
        <title>Genomic Encyclopedia of Type Strains, Phase IV (KMG-IV): sequencing the most valuable type-strain genomes for metagenomic binning, comparative biology and taxonomic classification.</title>
        <authorList>
            <person name="Goeker M."/>
        </authorList>
    </citation>
    <scope>NUCLEOTIDE SEQUENCE</scope>
    <source>
        <strain evidence="4">DSM 26174</strain>
    </source>
</reference>
<dbReference type="EMBL" id="JAVDQD010000005">
    <property type="protein sequence ID" value="MDR6240729.1"/>
    <property type="molecule type" value="Genomic_DNA"/>
</dbReference>
<feature type="signal peptide" evidence="2">
    <location>
        <begin position="1"/>
        <end position="19"/>
    </location>
</feature>
<evidence type="ECO:0000313" key="5">
    <source>
        <dbReference type="Proteomes" id="UP001185092"/>
    </source>
</evidence>
<evidence type="ECO:0000313" key="4">
    <source>
        <dbReference type="EMBL" id="MDR6240729.1"/>
    </source>
</evidence>
<keyword evidence="5" id="KW-1185">Reference proteome</keyword>
<feature type="chain" id="PRO_5042172686" evidence="2">
    <location>
        <begin position="20"/>
        <end position="353"/>
    </location>
</feature>
<dbReference type="PANTHER" id="PTHR43405:SF1">
    <property type="entry name" value="GLYCOSYL HYDROLASE DIGH"/>
    <property type="match status" value="1"/>
</dbReference>
<comment type="caution">
    <text evidence="4">The sequence shown here is derived from an EMBL/GenBank/DDBJ whole genome shotgun (WGS) entry which is preliminary data.</text>
</comment>
<proteinExistence type="predicted"/>
<dbReference type="PANTHER" id="PTHR43405">
    <property type="entry name" value="GLYCOSYL HYDROLASE DIGH"/>
    <property type="match status" value="1"/>
</dbReference>
<keyword evidence="4" id="KW-0449">Lipoprotein</keyword>
<dbReference type="Proteomes" id="UP001185092">
    <property type="component" value="Unassembled WGS sequence"/>
</dbReference>
<dbReference type="RefSeq" id="WP_309940887.1">
    <property type="nucleotide sequence ID" value="NZ_AP025306.1"/>
</dbReference>
<dbReference type="InterPro" id="IPR052177">
    <property type="entry name" value="Divisome_Glycosyl_Hydrolase"/>
</dbReference>
<evidence type="ECO:0000259" key="3">
    <source>
        <dbReference type="Pfam" id="PF02638"/>
    </source>
</evidence>
<organism evidence="4 5">
    <name type="scientific">Aureibacter tunicatorum</name>
    <dbReference type="NCBI Taxonomy" id="866807"/>
    <lineage>
        <taxon>Bacteria</taxon>
        <taxon>Pseudomonadati</taxon>
        <taxon>Bacteroidota</taxon>
        <taxon>Cytophagia</taxon>
        <taxon>Cytophagales</taxon>
        <taxon>Persicobacteraceae</taxon>
        <taxon>Aureibacter</taxon>
    </lineage>
</organism>
<dbReference type="InterPro" id="IPR003790">
    <property type="entry name" value="GHL10"/>
</dbReference>